<dbReference type="AlphaFoldDB" id="A0A8S4QN57"/>
<evidence type="ECO:0000313" key="1">
    <source>
        <dbReference type="EMBL" id="CAH2215977.1"/>
    </source>
</evidence>
<organism evidence="1 2">
    <name type="scientific">Pararge aegeria aegeria</name>
    <dbReference type="NCBI Taxonomy" id="348720"/>
    <lineage>
        <taxon>Eukaryota</taxon>
        <taxon>Metazoa</taxon>
        <taxon>Ecdysozoa</taxon>
        <taxon>Arthropoda</taxon>
        <taxon>Hexapoda</taxon>
        <taxon>Insecta</taxon>
        <taxon>Pterygota</taxon>
        <taxon>Neoptera</taxon>
        <taxon>Endopterygota</taxon>
        <taxon>Lepidoptera</taxon>
        <taxon>Glossata</taxon>
        <taxon>Ditrysia</taxon>
        <taxon>Papilionoidea</taxon>
        <taxon>Nymphalidae</taxon>
        <taxon>Satyrinae</taxon>
        <taxon>Satyrini</taxon>
        <taxon>Parargina</taxon>
        <taxon>Pararge</taxon>
    </lineage>
</organism>
<accession>A0A8S4QN57</accession>
<comment type="caution">
    <text evidence="1">The sequence shown here is derived from an EMBL/GenBank/DDBJ whole genome shotgun (WGS) entry which is preliminary data.</text>
</comment>
<dbReference type="OrthoDB" id="10050074at2759"/>
<evidence type="ECO:0000313" key="2">
    <source>
        <dbReference type="Proteomes" id="UP000838756"/>
    </source>
</evidence>
<dbReference type="EMBL" id="CAKXAJ010013547">
    <property type="protein sequence ID" value="CAH2215977.1"/>
    <property type="molecule type" value="Genomic_DNA"/>
</dbReference>
<proteinExistence type="predicted"/>
<keyword evidence="2" id="KW-1185">Reference proteome</keyword>
<sequence length="111" mass="12258">MLCIFIDERLTSEGGARLPRRCLIVAASFYSPNHSATLNKRRPKHILHNPDDQISTDNDSLSEHAINLCTASLPAKTRSPTSDVIRTWARTTFPEACGLITGRNPFTPIVA</sequence>
<name>A0A8S4QN57_9NEOP</name>
<dbReference type="Proteomes" id="UP000838756">
    <property type="component" value="Unassembled WGS sequence"/>
</dbReference>
<reference evidence="1" key="1">
    <citation type="submission" date="2022-03" db="EMBL/GenBank/DDBJ databases">
        <authorList>
            <person name="Lindestad O."/>
        </authorList>
    </citation>
    <scope>NUCLEOTIDE SEQUENCE</scope>
</reference>
<gene>
    <name evidence="1" type="primary">jg5360</name>
    <name evidence="1" type="ORF">PAEG_LOCUS4055</name>
</gene>
<protein>
    <submittedName>
        <fullName evidence="1">Jg5360 protein</fullName>
    </submittedName>
</protein>